<dbReference type="EMBL" id="KZ308677">
    <property type="protein sequence ID" value="KAG8232974.1"/>
    <property type="molecule type" value="Genomic_DNA"/>
</dbReference>
<accession>A0A8K0KD21</accession>
<protein>
    <recommendedName>
        <fullName evidence="1">Reverse transcriptase domain-containing protein</fullName>
    </recommendedName>
</protein>
<dbReference type="PANTHER" id="PTHR47027">
    <property type="entry name" value="REVERSE TRANSCRIPTASE DOMAIN-CONTAINING PROTEIN"/>
    <property type="match status" value="1"/>
</dbReference>
<feature type="domain" description="Reverse transcriptase" evidence="1">
    <location>
        <begin position="85"/>
        <end position="149"/>
    </location>
</feature>
<organism evidence="2 3">
    <name type="scientific">Ladona fulva</name>
    <name type="common">Scarce chaser dragonfly</name>
    <name type="synonym">Libellula fulva</name>
    <dbReference type="NCBI Taxonomy" id="123851"/>
    <lineage>
        <taxon>Eukaryota</taxon>
        <taxon>Metazoa</taxon>
        <taxon>Ecdysozoa</taxon>
        <taxon>Arthropoda</taxon>
        <taxon>Hexapoda</taxon>
        <taxon>Insecta</taxon>
        <taxon>Pterygota</taxon>
        <taxon>Palaeoptera</taxon>
        <taxon>Odonata</taxon>
        <taxon>Epiprocta</taxon>
        <taxon>Anisoptera</taxon>
        <taxon>Libelluloidea</taxon>
        <taxon>Libellulidae</taxon>
        <taxon>Ladona</taxon>
    </lineage>
</organism>
<dbReference type="OrthoDB" id="7480412at2759"/>
<evidence type="ECO:0000259" key="1">
    <source>
        <dbReference type="Pfam" id="PF00078"/>
    </source>
</evidence>
<evidence type="ECO:0000313" key="2">
    <source>
        <dbReference type="EMBL" id="KAG8232974.1"/>
    </source>
</evidence>
<evidence type="ECO:0000313" key="3">
    <source>
        <dbReference type="Proteomes" id="UP000792457"/>
    </source>
</evidence>
<name>A0A8K0KD21_LADFU</name>
<dbReference type="AlphaFoldDB" id="A0A8K0KD21"/>
<dbReference type="Proteomes" id="UP000792457">
    <property type="component" value="Unassembled WGS sequence"/>
</dbReference>
<reference evidence="2" key="1">
    <citation type="submission" date="2013-04" db="EMBL/GenBank/DDBJ databases">
        <authorList>
            <person name="Qu J."/>
            <person name="Murali S.C."/>
            <person name="Bandaranaike D."/>
            <person name="Bellair M."/>
            <person name="Blankenburg K."/>
            <person name="Chao H."/>
            <person name="Dinh H."/>
            <person name="Doddapaneni H."/>
            <person name="Downs B."/>
            <person name="Dugan-Rocha S."/>
            <person name="Elkadiri S."/>
            <person name="Gnanaolivu R.D."/>
            <person name="Hernandez B."/>
            <person name="Javaid M."/>
            <person name="Jayaseelan J.C."/>
            <person name="Lee S."/>
            <person name="Li M."/>
            <person name="Ming W."/>
            <person name="Munidasa M."/>
            <person name="Muniz J."/>
            <person name="Nguyen L."/>
            <person name="Ongeri F."/>
            <person name="Osuji N."/>
            <person name="Pu L.-L."/>
            <person name="Puazo M."/>
            <person name="Qu C."/>
            <person name="Quiroz J."/>
            <person name="Raj R."/>
            <person name="Weissenberger G."/>
            <person name="Xin Y."/>
            <person name="Zou X."/>
            <person name="Han Y."/>
            <person name="Richards S."/>
            <person name="Worley K."/>
            <person name="Muzny D."/>
            <person name="Gibbs R."/>
        </authorList>
    </citation>
    <scope>NUCLEOTIDE SEQUENCE</scope>
    <source>
        <strain evidence="2">Sampled in the wild</strain>
    </source>
</reference>
<dbReference type="Pfam" id="PF00078">
    <property type="entry name" value="RVT_1"/>
    <property type="match status" value="1"/>
</dbReference>
<dbReference type="InterPro" id="IPR043502">
    <property type="entry name" value="DNA/RNA_pol_sf"/>
</dbReference>
<keyword evidence="3" id="KW-1185">Reference proteome</keyword>
<reference evidence="2" key="2">
    <citation type="submission" date="2017-10" db="EMBL/GenBank/DDBJ databases">
        <title>Ladona fulva Genome sequencing and assembly.</title>
        <authorList>
            <person name="Murali S."/>
            <person name="Richards S."/>
            <person name="Bandaranaike D."/>
            <person name="Bellair M."/>
            <person name="Blankenburg K."/>
            <person name="Chao H."/>
            <person name="Dinh H."/>
            <person name="Doddapaneni H."/>
            <person name="Dugan-Rocha S."/>
            <person name="Elkadiri S."/>
            <person name="Gnanaolivu R."/>
            <person name="Hernandez B."/>
            <person name="Skinner E."/>
            <person name="Javaid M."/>
            <person name="Lee S."/>
            <person name="Li M."/>
            <person name="Ming W."/>
            <person name="Munidasa M."/>
            <person name="Muniz J."/>
            <person name="Nguyen L."/>
            <person name="Hughes D."/>
            <person name="Osuji N."/>
            <person name="Pu L.-L."/>
            <person name="Puazo M."/>
            <person name="Qu C."/>
            <person name="Quiroz J."/>
            <person name="Raj R."/>
            <person name="Weissenberger G."/>
            <person name="Xin Y."/>
            <person name="Zou X."/>
            <person name="Han Y."/>
            <person name="Worley K."/>
            <person name="Muzny D."/>
            <person name="Gibbs R."/>
        </authorList>
    </citation>
    <scope>NUCLEOTIDE SEQUENCE</scope>
    <source>
        <strain evidence="2">Sampled in the wild</strain>
    </source>
</reference>
<dbReference type="PANTHER" id="PTHR47027:SF20">
    <property type="entry name" value="REVERSE TRANSCRIPTASE-LIKE PROTEIN WITH RNA-DIRECTED DNA POLYMERASE DOMAIN"/>
    <property type="match status" value="1"/>
</dbReference>
<comment type="caution">
    <text evidence="2">The sequence shown here is derived from an EMBL/GenBank/DDBJ whole genome shotgun (WGS) entry which is preliminary data.</text>
</comment>
<dbReference type="SUPFAM" id="SSF56672">
    <property type="entry name" value="DNA/RNA polymerases"/>
    <property type="match status" value="1"/>
</dbReference>
<proteinExistence type="predicted"/>
<dbReference type="GO" id="GO:0071897">
    <property type="term" value="P:DNA biosynthetic process"/>
    <property type="evidence" value="ECO:0007669"/>
    <property type="project" value="UniProtKB-ARBA"/>
</dbReference>
<gene>
    <name evidence="2" type="ORF">J437_LFUL012621</name>
</gene>
<sequence length="255" mass="29446">MMGYRAIIVTVLKTPKPVKQRLTIADLAPTMEALRSTSTREVVRRMIVSTGQAFLKVDRIWCSKEVGKISGSCLDDTKAKIKLDNKISETFRVGNENITHLAYVDDIVSLSHTAEELKMIMQALESTAIKFGLRVSPTKTKCMIVGRRQQPEVQEIRDYYTGEWRRLYNAELNERYKEPNIIGVMKSRRLEWAGRVVRMSRERWPKIAMDMIPAGKRPAGRPRKRWIDGVKEDLQLFEYNYSILFSIDCPISTKM</sequence>
<dbReference type="InterPro" id="IPR000477">
    <property type="entry name" value="RT_dom"/>
</dbReference>